<dbReference type="InParanoid" id="H6BNA7"/>
<protein>
    <recommendedName>
        <fullName evidence="2">DNA polymerase delta subunit 3</fullName>
    </recommendedName>
</protein>
<feature type="region of interest" description="Disordered" evidence="5">
    <location>
        <begin position="75"/>
        <end position="119"/>
    </location>
</feature>
<dbReference type="GO" id="GO:0043625">
    <property type="term" value="C:delta DNA polymerase complex"/>
    <property type="evidence" value="ECO:0007669"/>
    <property type="project" value="InterPro"/>
</dbReference>
<reference evidence="6" key="1">
    <citation type="submission" date="2011-07" db="EMBL/GenBank/DDBJ databases">
        <title>The Genome Sequence of Exophiala (Wangiella) dermatitidis NIH/UT8656.</title>
        <authorList>
            <consortium name="The Broad Institute Genome Sequencing Platform"/>
            <person name="Cuomo C."/>
            <person name="Wang Z."/>
            <person name="Hunicke-Smith S."/>
            <person name="Szanislo P.J."/>
            <person name="Earl A."/>
            <person name="Young S.K."/>
            <person name="Zeng Q."/>
            <person name="Gargeya S."/>
            <person name="Fitzgerald M."/>
            <person name="Haas B."/>
            <person name="Abouelleil A."/>
            <person name="Alvarado L."/>
            <person name="Arachchi H.M."/>
            <person name="Berlin A."/>
            <person name="Brown A."/>
            <person name="Chapman S.B."/>
            <person name="Chen Z."/>
            <person name="Dunbar C."/>
            <person name="Freedman E."/>
            <person name="Gearin G."/>
            <person name="Gellesch M."/>
            <person name="Goldberg J."/>
            <person name="Griggs A."/>
            <person name="Gujja S."/>
            <person name="Heiman D."/>
            <person name="Howarth C."/>
            <person name="Larson L."/>
            <person name="Lui A."/>
            <person name="MacDonald P.J.P."/>
            <person name="Montmayeur A."/>
            <person name="Murphy C."/>
            <person name="Neiman D."/>
            <person name="Pearson M."/>
            <person name="Priest M."/>
            <person name="Roberts A."/>
            <person name="Saif S."/>
            <person name="Shea T."/>
            <person name="Shenoy N."/>
            <person name="Sisk P."/>
            <person name="Stolte C."/>
            <person name="Sykes S."/>
            <person name="Wortman J."/>
            <person name="Nusbaum C."/>
            <person name="Birren B."/>
        </authorList>
    </citation>
    <scope>NUCLEOTIDE SEQUENCE</scope>
    <source>
        <strain evidence="6">NIH/UT8656</strain>
    </source>
</reference>
<feature type="compositionally biased region" description="Low complexity" evidence="5">
    <location>
        <begin position="220"/>
        <end position="236"/>
    </location>
</feature>
<feature type="compositionally biased region" description="Basic and acidic residues" evidence="5">
    <location>
        <begin position="404"/>
        <end position="420"/>
    </location>
</feature>
<dbReference type="STRING" id="858893.H6BNA7"/>
<accession>H6BNA7</accession>
<keyword evidence="3" id="KW-0235">DNA replication</keyword>
<feature type="region of interest" description="Disordered" evidence="5">
    <location>
        <begin position="194"/>
        <end position="532"/>
    </location>
</feature>
<dbReference type="InterPro" id="IPR041913">
    <property type="entry name" value="POLD3_sf"/>
</dbReference>
<evidence type="ECO:0000256" key="4">
    <source>
        <dbReference type="ARBA" id="ARBA00023242"/>
    </source>
</evidence>
<dbReference type="PANTHER" id="PTHR17598:SF13">
    <property type="entry name" value="DNA POLYMERASE DELTA SUBUNIT 3"/>
    <property type="match status" value="1"/>
</dbReference>
<dbReference type="Pfam" id="PF09507">
    <property type="entry name" value="CDC27"/>
    <property type="match status" value="1"/>
</dbReference>
<feature type="compositionally biased region" description="Basic and acidic residues" evidence="5">
    <location>
        <begin position="237"/>
        <end position="248"/>
    </location>
</feature>
<name>H6BNA7_EXODN</name>
<feature type="compositionally biased region" description="Low complexity" evidence="5">
    <location>
        <begin position="272"/>
        <end position="299"/>
    </location>
</feature>
<keyword evidence="4" id="KW-0539">Nucleus</keyword>
<feature type="compositionally biased region" description="Acidic residues" evidence="5">
    <location>
        <begin position="307"/>
        <end position="320"/>
    </location>
</feature>
<dbReference type="AlphaFoldDB" id="H6BNA7"/>
<dbReference type="eggNOG" id="ENOG502QPSW">
    <property type="taxonomic scope" value="Eukaryota"/>
</dbReference>
<dbReference type="GO" id="GO:0006271">
    <property type="term" value="P:DNA strand elongation involved in DNA replication"/>
    <property type="evidence" value="ECO:0007669"/>
    <property type="project" value="TreeGrafter"/>
</dbReference>
<feature type="compositionally biased region" description="Polar residues" evidence="5">
    <location>
        <begin position="101"/>
        <end position="110"/>
    </location>
</feature>
<dbReference type="OrthoDB" id="514823at2759"/>
<dbReference type="VEuPathDB" id="FungiDB:HMPREF1120_01373"/>
<feature type="compositionally biased region" description="Gly residues" evidence="5">
    <location>
        <begin position="508"/>
        <end position="520"/>
    </location>
</feature>
<evidence type="ECO:0000313" key="7">
    <source>
        <dbReference type="Proteomes" id="UP000007304"/>
    </source>
</evidence>
<feature type="compositionally biased region" description="Basic and acidic residues" evidence="5">
    <location>
        <begin position="336"/>
        <end position="349"/>
    </location>
</feature>
<dbReference type="GeneID" id="20306012"/>
<dbReference type="GO" id="GO:0003887">
    <property type="term" value="F:DNA-directed DNA polymerase activity"/>
    <property type="evidence" value="ECO:0007669"/>
    <property type="project" value="TreeGrafter"/>
</dbReference>
<gene>
    <name evidence="6" type="ORF">HMPREF1120_01373</name>
</gene>
<dbReference type="HOGENOM" id="CLU_047736_0_0_1"/>
<dbReference type="Proteomes" id="UP000007304">
    <property type="component" value="Unassembled WGS sequence"/>
</dbReference>
<dbReference type="GO" id="GO:0006297">
    <property type="term" value="P:nucleotide-excision repair, DNA gap filling"/>
    <property type="evidence" value="ECO:0007669"/>
    <property type="project" value="TreeGrafter"/>
</dbReference>
<evidence type="ECO:0000256" key="5">
    <source>
        <dbReference type="SAM" id="MobiDB-lite"/>
    </source>
</evidence>
<evidence type="ECO:0000256" key="3">
    <source>
        <dbReference type="ARBA" id="ARBA00022705"/>
    </source>
</evidence>
<dbReference type="InterPro" id="IPR019038">
    <property type="entry name" value="POLD3"/>
</dbReference>
<keyword evidence="7" id="KW-1185">Reference proteome</keyword>
<evidence type="ECO:0000256" key="1">
    <source>
        <dbReference type="ARBA" id="ARBA00004123"/>
    </source>
</evidence>
<feature type="compositionally biased region" description="Basic and acidic residues" evidence="5">
    <location>
        <begin position="452"/>
        <end position="465"/>
    </location>
</feature>
<evidence type="ECO:0000256" key="2">
    <source>
        <dbReference type="ARBA" id="ARBA00017589"/>
    </source>
</evidence>
<dbReference type="OMA" id="QMLYDFH"/>
<dbReference type="Gene3D" id="3.90.1030.20">
    <property type="entry name" value="DNA polymerase delta, p66 (Cdc27) subunit, wHTH domain"/>
    <property type="match status" value="1"/>
</dbReference>
<dbReference type="RefSeq" id="XP_009153636.1">
    <property type="nucleotide sequence ID" value="XM_009155388.1"/>
</dbReference>
<dbReference type="GO" id="GO:1904161">
    <property type="term" value="P:DNA synthesis involved in UV-damage excision repair"/>
    <property type="evidence" value="ECO:0007669"/>
    <property type="project" value="TreeGrafter"/>
</dbReference>
<dbReference type="PANTHER" id="PTHR17598">
    <property type="entry name" value="DNA POLYMERASE DELTA SUBUNIT 3"/>
    <property type="match status" value="1"/>
</dbReference>
<proteinExistence type="predicted"/>
<evidence type="ECO:0000313" key="6">
    <source>
        <dbReference type="EMBL" id="EHY53175.1"/>
    </source>
</evidence>
<dbReference type="EMBL" id="JH226130">
    <property type="protein sequence ID" value="EHY53175.1"/>
    <property type="molecule type" value="Genomic_DNA"/>
</dbReference>
<organism evidence="6 7">
    <name type="scientific">Exophiala dermatitidis (strain ATCC 34100 / CBS 525.76 / NIH/UT8656)</name>
    <name type="common">Black yeast</name>
    <name type="synonym">Wangiella dermatitidis</name>
    <dbReference type="NCBI Taxonomy" id="858893"/>
    <lineage>
        <taxon>Eukaryota</taxon>
        <taxon>Fungi</taxon>
        <taxon>Dikarya</taxon>
        <taxon>Ascomycota</taxon>
        <taxon>Pezizomycotina</taxon>
        <taxon>Eurotiomycetes</taxon>
        <taxon>Chaetothyriomycetidae</taxon>
        <taxon>Chaetothyriales</taxon>
        <taxon>Herpotrichiellaceae</taxon>
        <taxon>Exophiala</taxon>
    </lineage>
</organism>
<comment type="subcellular location">
    <subcellularLocation>
        <location evidence="1">Nucleus</location>
    </subcellularLocation>
</comment>
<sequence>MTDDFRTYLATEILSEQRTLSYRNVSRALRVHVNAAKCMLYDFYQFQNEKKPCSVYATYLLSGLKKQQRTIENDTNGATDKHQYNEDEPIPSSPPPFTSSMLEPSQQSNAEQDEHEQQVSVGTITLIREEDLEAMKEQYETITSIHIYSLSPARIQDLVTLTDINRGLFQETFTKEDPLLNNKTYGIIQNQYVRRRKGKKPVVPKGPPPKLQAVKEDPKPSSNKPDPKPAVAAATAAKKDDHQSRPSSRDSTSTAASGQKPAPLKRDASDLFKAFAKQSQQKPKAKAKPTPTATATPPQTKDPDTPMFDDDEEGESDDEALFLHTGTRKPATTKKRPSDVKQEREDKAAKVRKLFGSDDEEEEAEPAAVPKVEKAAGLEAEPVIAQKGTDVNDDDDEVAWSDSDTERKKKNDSGANDFDRTGAGAGAEAGHNVTSGPRRRRGKRKVMKKRTTKDEDGYLVTKEEAVWESFSEEEEPESVPAAKKPTLTPTPRSSLPTGSGKSQSQKGAGAGAGGKPGPKKGGTIMSFFGKKT</sequence>
<feature type="compositionally biased region" description="Low complexity" evidence="5">
    <location>
        <begin position="478"/>
        <end position="507"/>
    </location>
</feature>
<feature type="compositionally biased region" description="Basic residues" evidence="5">
    <location>
        <begin position="437"/>
        <end position="451"/>
    </location>
</feature>